<comment type="caution">
    <text evidence="1">The sequence shown here is derived from an EMBL/GenBank/DDBJ whole genome shotgun (WGS) entry which is preliminary data.</text>
</comment>
<sequence>MNRDSLKRVYEERGLMDYKLETLHDLFYIYGVKLNQIEGYSKLEEIERIRFSRFVLSYYNSSGLDSRDVSFLKVSRENNSLRVEFIDNGEWRVGKLELSVNN</sequence>
<reference evidence="1 2" key="1">
    <citation type="submission" date="2020-08" db="EMBL/GenBank/DDBJ databases">
        <title>A Genomic Blueprint of the Chicken Gut Microbiome.</title>
        <authorList>
            <person name="Gilroy R."/>
            <person name="Ravi A."/>
            <person name="Getino M."/>
            <person name="Pursley I."/>
            <person name="Horton D.L."/>
            <person name="Alikhan N.-F."/>
            <person name="Baker D."/>
            <person name="Gharbi K."/>
            <person name="Hall N."/>
            <person name="Watson M."/>
            <person name="Adriaenssens E.M."/>
            <person name="Foster-Nyarko E."/>
            <person name="Jarju S."/>
            <person name="Secka A."/>
            <person name="Antonio M."/>
            <person name="Oren A."/>
            <person name="Chaudhuri R."/>
            <person name="La Ragione R.M."/>
            <person name="Hildebrand F."/>
            <person name="Pallen M.J."/>
        </authorList>
    </citation>
    <scope>NUCLEOTIDE SEQUENCE [LARGE SCALE GENOMIC DNA]</scope>
    <source>
        <strain evidence="1 2">Sa3CVN1</strain>
    </source>
</reference>
<name>A0ABR8PP77_9CLOT</name>
<evidence type="ECO:0000313" key="2">
    <source>
        <dbReference type="Proteomes" id="UP000627781"/>
    </source>
</evidence>
<proteinExistence type="predicted"/>
<accession>A0ABR8PP77</accession>
<dbReference type="Proteomes" id="UP000627781">
    <property type="component" value="Unassembled WGS sequence"/>
</dbReference>
<evidence type="ECO:0000313" key="1">
    <source>
        <dbReference type="EMBL" id="MBD7909978.1"/>
    </source>
</evidence>
<protein>
    <submittedName>
        <fullName evidence="1">Uncharacterized protein</fullName>
    </submittedName>
</protein>
<dbReference type="RefSeq" id="WP_191767510.1">
    <property type="nucleotide sequence ID" value="NZ_JACSRA010000002.1"/>
</dbReference>
<organism evidence="1 2">
    <name type="scientific">Clostridium cibarium</name>
    <dbReference type="NCBI Taxonomy" id="2762247"/>
    <lineage>
        <taxon>Bacteria</taxon>
        <taxon>Bacillati</taxon>
        <taxon>Bacillota</taxon>
        <taxon>Clostridia</taxon>
        <taxon>Eubacteriales</taxon>
        <taxon>Clostridiaceae</taxon>
        <taxon>Clostridium</taxon>
    </lineage>
</organism>
<keyword evidence="2" id="KW-1185">Reference proteome</keyword>
<dbReference type="EMBL" id="JACSRA010000002">
    <property type="protein sequence ID" value="MBD7909978.1"/>
    <property type="molecule type" value="Genomic_DNA"/>
</dbReference>
<gene>
    <name evidence="1" type="ORF">H9661_01300</name>
</gene>